<organism evidence="1 2">
    <name type="scientific">Aspergillus glaucus CBS 516.65</name>
    <dbReference type="NCBI Taxonomy" id="1160497"/>
    <lineage>
        <taxon>Eukaryota</taxon>
        <taxon>Fungi</taxon>
        <taxon>Dikarya</taxon>
        <taxon>Ascomycota</taxon>
        <taxon>Pezizomycotina</taxon>
        <taxon>Eurotiomycetes</taxon>
        <taxon>Eurotiomycetidae</taxon>
        <taxon>Eurotiales</taxon>
        <taxon>Aspergillaceae</taxon>
        <taxon>Aspergillus</taxon>
        <taxon>Aspergillus subgen. Aspergillus</taxon>
    </lineage>
</organism>
<dbReference type="EMBL" id="KV878910">
    <property type="protein sequence ID" value="OJJ80463.1"/>
    <property type="molecule type" value="Genomic_DNA"/>
</dbReference>
<evidence type="ECO:0000313" key="2">
    <source>
        <dbReference type="Proteomes" id="UP000184300"/>
    </source>
</evidence>
<dbReference type="Proteomes" id="UP000184300">
    <property type="component" value="Unassembled WGS sequence"/>
</dbReference>
<gene>
    <name evidence="1" type="ORF">ASPGLDRAFT_92881</name>
</gene>
<keyword evidence="2" id="KW-1185">Reference proteome</keyword>
<evidence type="ECO:0000313" key="1">
    <source>
        <dbReference type="EMBL" id="OJJ80463.1"/>
    </source>
</evidence>
<dbReference type="RefSeq" id="XP_022397161.1">
    <property type="nucleotide sequence ID" value="XM_022550527.1"/>
</dbReference>
<dbReference type="STRING" id="1160497.A0A1L9V989"/>
<feature type="non-terminal residue" evidence="1">
    <location>
        <position position="66"/>
    </location>
</feature>
<accession>A0A1L9V989</accession>
<dbReference type="AlphaFoldDB" id="A0A1L9V989"/>
<dbReference type="GeneID" id="34466787"/>
<sequence>MDFWEQVVKAHGVPNTEDEKAERIIGSVIAQEYHVMIQEGLEYSYVTNGLALILLRVPCDDPGTLY</sequence>
<proteinExistence type="predicted"/>
<dbReference type="OrthoDB" id="2156052at2759"/>
<dbReference type="VEuPathDB" id="FungiDB:ASPGLDRAFT_92881"/>
<reference evidence="2" key="1">
    <citation type="journal article" date="2017" name="Genome Biol.">
        <title>Comparative genomics reveals high biological diversity and specific adaptations in the industrially and medically important fungal genus Aspergillus.</title>
        <authorList>
            <person name="de Vries R.P."/>
            <person name="Riley R."/>
            <person name="Wiebenga A."/>
            <person name="Aguilar-Osorio G."/>
            <person name="Amillis S."/>
            <person name="Uchima C.A."/>
            <person name="Anderluh G."/>
            <person name="Asadollahi M."/>
            <person name="Askin M."/>
            <person name="Barry K."/>
            <person name="Battaglia E."/>
            <person name="Bayram O."/>
            <person name="Benocci T."/>
            <person name="Braus-Stromeyer S.A."/>
            <person name="Caldana C."/>
            <person name="Canovas D."/>
            <person name="Cerqueira G.C."/>
            <person name="Chen F."/>
            <person name="Chen W."/>
            <person name="Choi C."/>
            <person name="Clum A."/>
            <person name="Dos Santos R.A."/>
            <person name="Damasio A.R."/>
            <person name="Diallinas G."/>
            <person name="Emri T."/>
            <person name="Fekete E."/>
            <person name="Flipphi M."/>
            <person name="Freyberg S."/>
            <person name="Gallo A."/>
            <person name="Gournas C."/>
            <person name="Habgood R."/>
            <person name="Hainaut M."/>
            <person name="Harispe M.L."/>
            <person name="Henrissat B."/>
            <person name="Hilden K.S."/>
            <person name="Hope R."/>
            <person name="Hossain A."/>
            <person name="Karabika E."/>
            <person name="Karaffa L."/>
            <person name="Karanyi Z."/>
            <person name="Krasevec N."/>
            <person name="Kuo A."/>
            <person name="Kusch H."/>
            <person name="LaButti K."/>
            <person name="Lagendijk E.L."/>
            <person name="Lapidus A."/>
            <person name="Levasseur A."/>
            <person name="Lindquist E."/>
            <person name="Lipzen A."/>
            <person name="Logrieco A.F."/>
            <person name="MacCabe A."/>
            <person name="Maekelae M.R."/>
            <person name="Malavazi I."/>
            <person name="Melin P."/>
            <person name="Meyer V."/>
            <person name="Mielnichuk N."/>
            <person name="Miskei M."/>
            <person name="Molnar A.P."/>
            <person name="Mule G."/>
            <person name="Ngan C.Y."/>
            <person name="Orejas M."/>
            <person name="Orosz E."/>
            <person name="Ouedraogo J.P."/>
            <person name="Overkamp K.M."/>
            <person name="Park H.-S."/>
            <person name="Perrone G."/>
            <person name="Piumi F."/>
            <person name="Punt P.J."/>
            <person name="Ram A.F."/>
            <person name="Ramon A."/>
            <person name="Rauscher S."/>
            <person name="Record E."/>
            <person name="Riano-Pachon D.M."/>
            <person name="Robert V."/>
            <person name="Roehrig J."/>
            <person name="Ruller R."/>
            <person name="Salamov A."/>
            <person name="Salih N.S."/>
            <person name="Samson R.A."/>
            <person name="Sandor E."/>
            <person name="Sanguinetti M."/>
            <person name="Schuetze T."/>
            <person name="Sepcic K."/>
            <person name="Shelest E."/>
            <person name="Sherlock G."/>
            <person name="Sophianopoulou V."/>
            <person name="Squina F.M."/>
            <person name="Sun H."/>
            <person name="Susca A."/>
            <person name="Todd R.B."/>
            <person name="Tsang A."/>
            <person name="Unkles S.E."/>
            <person name="van de Wiele N."/>
            <person name="van Rossen-Uffink D."/>
            <person name="Oliveira J.V."/>
            <person name="Vesth T.C."/>
            <person name="Visser J."/>
            <person name="Yu J.-H."/>
            <person name="Zhou M."/>
            <person name="Andersen M.R."/>
            <person name="Archer D.B."/>
            <person name="Baker S.E."/>
            <person name="Benoit I."/>
            <person name="Brakhage A.A."/>
            <person name="Braus G.H."/>
            <person name="Fischer R."/>
            <person name="Frisvad J.C."/>
            <person name="Goldman G.H."/>
            <person name="Houbraken J."/>
            <person name="Oakley B."/>
            <person name="Pocsi I."/>
            <person name="Scazzocchio C."/>
            <person name="Seiboth B."/>
            <person name="vanKuyk P.A."/>
            <person name="Wortman J."/>
            <person name="Dyer P.S."/>
            <person name="Grigoriev I.V."/>
        </authorList>
    </citation>
    <scope>NUCLEOTIDE SEQUENCE [LARGE SCALE GENOMIC DNA]</scope>
    <source>
        <strain evidence="2">CBS 516.65</strain>
    </source>
</reference>
<protein>
    <submittedName>
        <fullName evidence="1">Uncharacterized protein</fullName>
    </submittedName>
</protein>
<name>A0A1L9V989_ASPGL</name>